<name>A0A368T9I3_9ACTN</name>
<dbReference type="InterPro" id="IPR000757">
    <property type="entry name" value="Beta-glucanase-like"/>
</dbReference>
<dbReference type="PROSITE" id="PS51762">
    <property type="entry name" value="GH16_2"/>
    <property type="match status" value="1"/>
</dbReference>
<dbReference type="OrthoDB" id="3404894at2"/>
<evidence type="ECO:0000313" key="2">
    <source>
        <dbReference type="EMBL" id="RCV60913.1"/>
    </source>
</evidence>
<accession>A0A368T9I3</accession>
<comment type="caution">
    <text evidence="2">The sequence shown here is derived from an EMBL/GenBank/DDBJ whole genome shotgun (WGS) entry which is preliminary data.</text>
</comment>
<dbReference type="Gene3D" id="2.60.120.200">
    <property type="match status" value="1"/>
</dbReference>
<dbReference type="GO" id="GO:0004553">
    <property type="term" value="F:hydrolase activity, hydrolyzing O-glycosyl compounds"/>
    <property type="evidence" value="ECO:0007669"/>
    <property type="project" value="InterPro"/>
</dbReference>
<sequence>MAGCAAPPQAETVADAASVSCGVFFDDFAYSGSGDPALADHGWTARGYPGGPGVPGATWSADAVRFTTEAGATLLRLLASTDGTPAGTTQAELTFGAEKFFEGTYAARVRFADAPTTGPDGDRVVQTFYTITPLAYDNDPAYSELDFEYLPNGGWGEAGPAMYLTSYETYQADPWEADNVSDAARGSFAGWRDLLVQVSGGVVRYHVDGELVAEHGGRFYPDSPMSVNFNQWFVDLDGHTGGRSSYTQDVDYVYYAGGEVLTPAQAADRVAAQRAAGTERTDTVGEGCGA</sequence>
<organism evidence="2 3">
    <name type="scientific">Marinitenerispora sediminis</name>
    <dbReference type="NCBI Taxonomy" id="1931232"/>
    <lineage>
        <taxon>Bacteria</taxon>
        <taxon>Bacillati</taxon>
        <taxon>Actinomycetota</taxon>
        <taxon>Actinomycetes</taxon>
        <taxon>Streptosporangiales</taxon>
        <taxon>Nocardiopsidaceae</taxon>
        <taxon>Marinitenerispora</taxon>
    </lineage>
</organism>
<protein>
    <submittedName>
        <fullName evidence="2">Hydrolase</fullName>
    </submittedName>
</protein>
<gene>
    <name evidence="2" type="ORF">DEF24_05610</name>
</gene>
<dbReference type="AlphaFoldDB" id="A0A368T9I3"/>
<dbReference type="GO" id="GO:0005975">
    <property type="term" value="P:carbohydrate metabolic process"/>
    <property type="evidence" value="ECO:0007669"/>
    <property type="project" value="InterPro"/>
</dbReference>
<reference evidence="2 3" key="1">
    <citation type="submission" date="2018-04" db="EMBL/GenBank/DDBJ databases">
        <title>Novel actinobacteria from marine sediment.</title>
        <authorList>
            <person name="Ng Z.Y."/>
            <person name="Tan G.Y.A."/>
        </authorList>
    </citation>
    <scope>NUCLEOTIDE SEQUENCE [LARGE SCALE GENOMIC DNA]</scope>
    <source>
        <strain evidence="2 3">TPS81</strain>
    </source>
</reference>
<dbReference type="Proteomes" id="UP000253318">
    <property type="component" value="Unassembled WGS sequence"/>
</dbReference>
<evidence type="ECO:0000259" key="1">
    <source>
        <dbReference type="PROSITE" id="PS51762"/>
    </source>
</evidence>
<dbReference type="SUPFAM" id="SSF49899">
    <property type="entry name" value="Concanavalin A-like lectins/glucanases"/>
    <property type="match status" value="1"/>
</dbReference>
<keyword evidence="3" id="KW-1185">Reference proteome</keyword>
<keyword evidence="2" id="KW-0378">Hydrolase</keyword>
<feature type="domain" description="GH16" evidence="1">
    <location>
        <begin position="1"/>
        <end position="264"/>
    </location>
</feature>
<evidence type="ECO:0000313" key="3">
    <source>
        <dbReference type="Proteomes" id="UP000253318"/>
    </source>
</evidence>
<proteinExistence type="predicted"/>
<dbReference type="CDD" id="cd00413">
    <property type="entry name" value="Glyco_hydrolase_16"/>
    <property type="match status" value="1"/>
</dbReference>
<dbReference type="EMBL" id="QEIN01000029">
    <property type="protein sequence ID" value="RCV60913.1"/>
    <property type="molecule type" value="Genomic_DNA"/>
</dbReference>
<dbReference type="InterPro" id="IPR013320">
    <property type="entry name" value="ConA-like_dom_sf"/>
</dbReference>